<organism evidence="2 3">
    <name type="scientific">Xylaria bambusicola</name>
    <dbReference type="NCBI Taxonomy" id="326684"/>
    <lineage>
        <taxon>Eukaryota</taxon>
        <taxon>Fungi</taxon>
        <taxon>Dikarya</taxon>
        <taxon>Ascomycota</taxon>
        <taxon>Pezizomycotina</taxon>
        <taxon>Sordariomycetes</taxon>
        <taxon>Xylariomycetidae</taxon>
        <taxon>Xylariales</taxon>
        <taxon>Xylariaceae</taxon>
        <taxon>Xylaria</taxon>
    </lineage>
</organism>
<keyword evidence="3" id="KW-1185">Reference proteome</keyword>
<evidence type="ECO:0000313" key="3">
    <source>
        <dbReference type="Proteomes" id="UP001305414"/>
    </source>
</evidence>
<proteinExistence type="predicted"/>
<reference evidence="2 3" key="1">
    <citation type="submission" date="2023-10" db="EMBL/GenBank/DDBJ databases">
        <title>Draft genome sequence of Xylaria bambusicola isolate GMP-LS, the root and basal stem rot pathogen of sugarcane in Indonesia.</title>
        <authorList>
            <person name="Selvaraj P."/>
            <person name="Muralishankar V."/>
            <person name="Muruganantham S."/>
            <person name="Sp S."/>
            <person name="Haryani S."/>
            <person name="Lau K.J.X."/>
            <person name="Naqvi N.I."/>
        </authorList>
    </citation>
    <scope>NUCLEOTIDE SEQUENCE [LARGE SCALE GENOMIC DNA]</scope>
    <source>
        <strain evidence="2">GMP-LS</strain>
    </source>
</reference>
<keyword evidence="1" id="KW-0378">Hydrolase</keyword>
<protein>
    <submittedName>
        <fullName evidence="2">Uncharacterized protein</fullName>
    </submittedName>
</protein>
<dbReference type="Pfam" id="PF06500">
    <property type="entry name" value="FrsA-like"/>
    <property type="match status" value="1"/>
</dbReference>
<gene>
    <name evidence="2" type="ORF">RRF57_002343</name>
</gene>
<dbReference type="Gene3D" id="3.40.50.1820">
    <property type="entry name" value="alpha/beta hydrolase"/>
    <property type="match status" value="1"/>
</dbReference>
<name>A0AAN7UEE8_9PEZI</name>
<dbReference type="PANTHER" id="PTHR22946">
    <property type="entry name" value="DIENELACTONE HYDROLASE DOMAIN-CONTAINING PROTEIN-RELATED"/>
    <property type="match status" value="1"/>
</dbReference>
<dbReference type="AlphaFoldDB" id="A0AAN7UEE8"/>
<dbReference type="InterPro" id="IPR029058">
    <property type="entry name" value="AB_hydrolase_fold"/>
</dbReference>
<dbReference type="EMBL" id="JAWHQM010000004">
    <property type="protein sequence ID" value="KAK5626628.1"/>
    <property type="molecule type" value="Genomic_DNA"/>
</dbReference>
<comment type="caution">
    <text evidence="2">The sequence shown here is derived from an EMBL/GenBank/DDBJ whole genome shotgun (WGS) entry which is preliminary data.</text>
</comment>
<dbReference type="PANTHER" id="PTHR22946:SF12">
    <property type="entry name" value="CONIDIAL PIGMENT BIOSYNTHESIS PROTEIN AYG1 (AFU_ORTHOLOGUE AFUA_2G17550)"/>
    <property type="match status" value="1"/>
</dbReference>
<accession>A0AAN7UEE8</accession>
<evidence type="ECO:0000313" key="2">
    <source>
        <dbReference type="EMBL" id="KAK5626628.1"/>
    </source>
</evidence>
<dbReference type="SUPFAM" id="SSF53474">
    <property type="entry name" value="alpha/beta-Hydrolases"/>
    <property type="match status" value="1"/>
</dbReference>
<dbReference type="GO" id="GO:0016787">
    <property type="term" value="F:hydrolase activity"/>
    <property type="evidence" value="ECO:0007669"/>
    <property type="project" value="UniProtKB-KW"/>
</dbReference>
<dbReference type="Proteomes" id="UP001305414">
    <property type="component" value="Unassembled WGS sequence"/>
</dbReference>
<evidence type="ECO:0000256" key="1">
    <source>
        <dbReference type="ARBA" id="ARBA00022801"/>
    </source>
</evidence>
<sequence>MAPHKVASYASKRPAPETWQMGTESFKHRMPHHDGIKALWDTKWHFPCTKSVYPFHDGFFEDFEPIFMNLIDRDINDGTSTAFTEAFFPTASSLERAGDEQMKIGKPEAASKLYLRAACVLRIARFPYITSFPEPSCAVKWRAWEMQKKVYMKAAGSWTVPITEVEIPHVHATGSDRSVIPAYVRVPNTQTRDGSHPTVLLFTGLDGYRPDNTGRCDEFLARGWASVTVEIPGTADCPADPADPTSPDRLWDSVFDWMCADGRFDMRHVVCWGLSSGGYYAVRAAHTHREQLAGVVAQGAGTHYFFAREWLEKAEGHEYPFSLLPALARKHGFDNIEEYLDGALAKFSLVETGIVDKPCAKLLLINVS</sequence>
<dbReference type="InterPro" id="IPR050261">
    <property type="entry name" value="FrsA_esterase"/>
</dbReference>
<dbReference type="InterPro" id="IPR010520">
    <property type="entry name" value="FrsA-like"/>
</dbReference>